<dbReference type="EMBL" id="JAAAIN010001166">
    <property type="protein sequence ID" value="KAG0306136.1"/>
    <property type="molecule type" value="Genomic_DNA"/>
</dbReference>
<proteinExistence type="predicted"/>
<keyword evidence="3" id="KW-1185">Reference proteome</keyword>
<accession>A0A9P6QZL4</accession>
<evidence type="ECO:0000256" key="1">
    <source>
        <dbReference type="SAM" id="MobiDB-lite"/>
    </source>
</evidence>
<gene>
    <name evidence="2" type="ORF">BGZ97_000862</name>
</gene>
<dbReference type="Proteomes" id="UP000823405">
    <property type="component" value="Unassembled WGS sequence"/>
</dbReference>
<sequence>MTANLDVESCLTFMRSLPTVSQRLPTRQDSIGQQSISFTDTDGLHAIGPESSARTSSANSKSAYKGLIFAPSNRTRIFLATMYLRDNLRDKAKLDESKFKFNLSKESKSIIDLAADMVVAIPALTGATGGALCSLIEKLIKVSREFEAVNDRTTGGGRDSHNSTIGYGGGSGRH</sequence>
<organism evidence="2 3">
    <name type="scientific">Linnemannia gamsii</name>
    <dbReference type="NCBI Taxonomy" id="64522"/>
    <lineage>
        <taxon>Eukaryota</taxon>
        <taxon>Fungi</taxon>
        <taxon>Fungi incertae sedis</taxon>
        <taxon>Mucoromycota</taxon>
        <taxon>Mortierellomycotina</taxon>
        <taxon>Mortierellomycetes</taxon>
        <taxon>Mortierellales</taxon>
        <taxon>Mortierellaceae</taxon>
        <taxon>Linnemannia</taxon>
    </lineage>
</organism>
<name>A0A9P6QZL4_9FUNG</name>
<feature type="region of interest" description="Disordered" evidence="1">
    <location>
        <begin position="151"/>
        <end position="174"/>
    </location>
</feature>
<protein>
    <submittedName>
        <fullName evidence="2">Uncharacterized protein</fullName>
    </submittedName>
</protein>
<dbReference type="OrthoDB" id="2435072at2759"/>
<comment type="caution">
    <text evidence="2">The sequence shown here is derived from an EMBL/GenBank/DDBJ whole genome shotgun (WGS) entry which is preliminary data.</text>
</comment>
<reference evidence="2" key="1">
    <citation type="journal article" date="2020" name="Fungal Divers.">
        <title>Resolving the Mortierellaceae phylogeny through synthesis of multi-gene phylogenetics and phylogenomics.</title>
        <authorList>
            <person name="Vandepol N."/>
            <person name="Liber J."/>
            <person name="Desiro A."/>
            <person name="Na H."/>
            <person name="Kennedy M."/>
            <person name="Barry K."/>
            <person name="Grigoriev I.V."/>
            <person name="Miller A.N."/>
            <person name="O'Donnell K."/>
            <person name="Stajich J.E."/>
            <person name="Bonito G."/>
        </authorList>
    </citation>
    <scope>NUCLEOTIDE SEQUENCE</scope>
    <source>
        <strain evidence="2">NVP60</strain>
    </source>
</reference>
<dbReference type="AlphaFoldDB" id="A0A9P6QZL4"/>
<evidence type="ECO:0000313" key="3">
    <source>
        <dbReference type="Proteomes" id="UP000823405"/>
    </source>
</evidence>
<evidence type="ECO:0000313" key="2">
    <source>
        <dbReference type="EMBL" id="KAG0306136.1"/>
    </source>
</evidence>